<evidence type="ECO:0000256" key="2">
    <source>
        <dbReference type="ARBA" id="ARBA00006454"/>
    </source>
</evidence>
<dbReference type="SUPFAM" id="SSF46689">
    <property type="entry name" value="Homeodomain-like"/>
    <property type="match status" value="1"/>
</dbReference>
<dbReference type="InterPro" id="IPR008422">
    <property type="entry name" value="KN_HD"/>
</dbReference>
<evidence type="ECO:0000256" key="3">
    <source>
        <dbReference type="ARBA" id="ARBA00023015"/>
    </source>
</evidence>
<dbReference type="Gene3D" id="1.10.10.60">
    <property type="entry name" value="Homeodomain-like"/>
    <property type="match status" value="1"/>
</dbReference>
<reference evidence="11 12" key="1">
    <citation type="submission" date="2019-05" db="EMBL/GenBank/DDBJ databases">
        <title>Mikania micrantha, genome provides insights into the molecular mechanism of rapid growth.</title>
        <authorList>
            <person name="Liu B."/>
        </authorList>
    </citation>
    <scope>NUCLEOTIDE SEQUENCE [LARGE SCALE GENOMIC DNA]</scope>
    <source>
        <strain evidence="11">NLD-2019</strain>
        <tissue evidence="11">Leaf</tissue>
    </source>
</reference>
<dbReference type="SMART" id="SM00574">
    <property type="entry name" value="POX"/>
    <property type="match status" value="1"/>
</dbReference>
<dbReference type="CDD" id="cd00086">
    <property type="entry name" value="homeodomain"/>
    <property type="match status" value="1"/>
</dbReference>
<evidence type="ECO:0000256" key="4">
    <source>
        <dbReference type="ARBA" id="ARBA00023125"/>
    </source>
</evidence>
<dbReference type="GO" id="GO:0003677">
    <property type="term" value="F:DNA binding"/>
    <property type="evidence" value="ECO:0007669"/>
    <property type="project" value="UniProtKB-UniRule"/>
</dbReference>
<dbReference type="OrthoDB" id="10056939at2759"/>
<dbReference type="InterPro" id="IPR050224">
    <property type="entry name" value="TALE_homeobox"/>
</dbReference>
<name>A0A5N6Q535_9ASTR</name>
<sequence length="675" mass="75294">MQESLKYHPVILVKICLVLMDMSNQRVDSHVAQKNRRHKLRFQQNSGNLSHQHQPLHTQFEQKDINRTFSYNPTALPSEMLASIARNPQLLLPPTHGYVSHDQDSNLLYPQDCNYWNKTIVSSQQEAASDHWNAANYLIAVSMNMDQRSLNSGYGYHQEPHSLSSSASYHNAIQQDHVTLALPPQKNDSGVTPSSSVPYWMNNSDESSVFLANRVHDHREQATTAVKEGICNTQGLSLTLSSVPQLKDGQPILHPGQNPLKSDPLLNPDLKSFMGVSAFAHRNTGPLGPFTGYATILKNSKYIKPAQELLNSSCEVGYQELAQTCHDAYSHKIIEEEMIRVSECPVASYGESDEHDSGLKSSGTESLHPGFHRKKAKLLYMQEEVCQRYKQYLQQMQLVISSFETVAGLSSATPYVCLALKAVSRHFRHVKNAISEQLSQMKKTVGEGLCSSTSISKSLDAGSSGVKSGGGFFAPPQPVWRPQRGLPERAIAVLKTWLFDHFLHPYPSDADKHMLATQTGLTRNQVSNWFINARVRIWKPMVEEIHALETKGLAEPNSSHPQSGQDPGWMDISSLSNTQTQECSRNPGVNVNLTADKSHDHQIIQDHEKLARPEYQNISLSGMDRLMSTMPYPRATFDATGLGPVSLTLGLRQNAEHVQQLQQHFGGQLIHDFVG</sequence>
<dbReference type="GO" id="GO:0005634">
    <property type="term" value="C:nucleus"/>
    <property type="evidence" value="ECO:0007669"/>
    <property type="project" value="UniProtKB-SubCell"/>
</dbReference>
<keyword evidence="6" id="KW-0804">Transcription</keyword>
<evidence type="ECO:0000313" key="11">
    <source>
        <dbReference type="EMBL" id="KAD7479702.1"/>
    </source>
</evidence>
<dbReference type="EMBL" id="SZYD01000001">
    <property type="protein sequence ID" value="KAD7479702.1"/>
    <property type="molecule type" value="Genomic_DNA"/>
</dbReference>
<feature type="region of interest" description="Disordered" evidence="9">
    <location>
        <begin position="552"/>
        <end position="586"/>
    </location>
</feature>
<comment type="subcellular location">
    <subcellularLocation>
        <location evidence="1 8">Nucleus</location>
    </subcellularLocation>
</comment>
<feature type="compositionally biased region" description="Polar residues" evidence="9">
    <location>
        <begin position="573"/>
        <end position="586"/>
    </location>
</feature>
<gene>
    <name evidence="11" type="ORF">E3N88_02838</name>
</gene>
<dbReference type="Pfam" id="PF05920">
    <property type="entry name" value="Homeobox_KN"/>
    <property type="match status" value="1"/>
</dbReference>
<accession>A0A5N6Q535</accession>
<dbReference type="Proteomes" id="UP000326396">
    <property type="component" value="Linkage Group LG1"/>
</dbReference>
<dbReference type="FunFam" id="1.10.10.60:FF:000117">
    <property type="entry name" value="BEL1-like homeodomain protein 9"/>
    <property type="match status" value="1"/>
</dbReference>
<dbReference type="PANTHER" id="PTHR11850">
    <property type="entry name" value="HOMEOBOX PROTEIN TRANSCRIPTION FACTORS"/>
    <property type="match status" value="1"/>
</dbReference>
<comment type="caution">
    <text evidence="11">The sequence shown here is derived from an EMBL/GenBank/DDBJ whole genome shotgun (WGS) entry which is preliminary data.</text>
</comment>
<dbReference type="AlphaFoldDB" id="A0A5N6Q535"/>
<dbReference type="PROSITE" id="PS50071">
    <property type="entry name" value="HOMEOBOX_2"/>
    <property type="match status" value="1"/>
</dbReference>
<dbReference type="InterPro" id="IPR001356">
    <property type="entry name" value="HD"/>
</dbReference>
<keyword evidence="3" id="KW-0805">Transcription regulation</keyword>
<keyword evidence="5 8" id="KW-0371">Homeobox</keyword>
<dbReference type="InterPro" id="IPR006563">
    <property type="entry name" value="POX_dom"/>
</dbReference>
<evidence type="ECO:0000256" key="5">
    <source>
        <dbReference type="ARBA" id="ARBA00023155"/>
    </source>
</evidence>
<evidence type="ECO:0000256" key="1">
    <source>
        <dbReference type="ARBA" id="ARBA00004123"/>
    </source>
</evidence>
<feature type="compositionally biased region" description="Polar residues" evidence="9">
    <location>
        <begin position="556"/>
        <end position="565"/>
    </location>
</feature>
<protein>
    <recommendedName>
        <fullName evidence="10">Homeobox domain-containing protein</fullName>
    </recommendedName>
</protein>
<dbReference type="GO" id="GO:0006355">
    <property type="term" value="P:regulation of DNA-templated transcription"/>
    <property type="evidence" value="ECO:0007669"/>
    <property type="project" value="InterPro"/>
</dbReference>
<dbReference type="InterPro" id="IPR009057">
    <property type="entry name" value="Homeodomain-like_sf"/>
</dbReference>
<evidence type="ECO:0000313" key="12">
    <source>
        <dbReference type="Proteomes" id="UP000326396"/>
    </source>
</evidence>
<feature type="DNA-binding region" description="Homeobox" evidence="8">
    <location>
        <begin position="479"/>
        <end position="541"/>
    </location>
</feature>
<keyword evidence="12" id="KW-1185">Reference proteome</keyword>
<feature type="domain" description="Homeobox" evidence="10">
    <location>
        <begin position="477"/>
        <end position="540"/>
    </location>
</feature>
<evidence type="ECO:0000256" key="7">
    <source>
        <dbReference type="ARBA" id="ARBA00023242"/>
    </source>
</evidence>
<keyword evidence="7 8" id="KW-0539">Nucleus</keyword>
<organism evidence="11 12">
    <name type="scientific">Mikania micrantha</name>
    <name type="common">bitter vine</name>
    <dbReference type="NCBI Taxonomy" id="192012"/>
    <lineage>
        <taxon>Eukaryota</taxon>
        <taxon>Viridiplantae</taxon>
        <taxon>Streptophyta</taxon>
        <taxon>Embryophyta</taxon>
        <taxon>Tracheophyta</taxon>
        <taxon>Spermatophyta</taxon>
        <taxon>Magnoliopsida</taxon>
        <taxon>eudicotyledons</taxon>
        <taxon>Gunneridae</taxon>
        <taxon>Pentapetalae</taxon>
        <taxon>asterids</taxon>
        <taxon>campanulids</taxon>
        <taxon>Asterales</taxon>
        <taxon>Asteraceae</taxon>
        <taxon>Asteroideae</taxon>
        <taxon>Heliantheae alliance</taxon>
        <taxon>Eupatorieae</taxon>
        <taxon>Mikania</taxon>
    </lineage>
</organism>
<evidence type="ECO:0000256" key="6">
    <source>
        <dbReference type="ARBA" id="ARBA00023163"/>
    </source>
</evidence>
<dbReference type="Pfam" id="PF07526">
    <property type="entry name" value="POX"/>
    <property type="match status" value="1"/>
</dbReference>
<evidence type="ECO:0000259" key="10">
    <source>
        <dbReference type="PROSITE" id="PS50071"/>
    </source>
</evidence>
<evidence type="ECO:0000256" key="9">
    <source>
        <dbReference type="SAM" id="MobiDB-lite"/>
    </source>
</evidence>
<proteinExistence type="inferred from homology"/>
<keyword evidence="4 8" id="KW-0238">DNA-binding</keyword>
<evidence type="ECO:0000256" key="8">
    <source>
        <dbReference type="PROSITE-ProRule" id="PRU00108"/>
    </source>
</evidence>
<comment type="similarity">
    <text evidence="2">Belongs to the TALE/BELL homeobox family.</text>
</comment>
<dbReference type="SMART" id="SM00389">
    <property type="entry name" value="HOX"/>
    <property type="match status" value="1"/>
</dbReference>